<accession>A0A6H1P8Z7</accession>
<sequence length="149" mass="17064">METLVFLIVMGIASVIFRKAKGKTGQSRNRTFSRDTFEEIRTLVKKQLNYDEIPTTSTLKSKNIQSEIPLDQLEKLENKYQQLKQESEVKRIGMSVAQPKVEKVEVKSGQEEGSIISLYPDEKTLINGMVWSEILGEPRSKKPFFPRKG</sequence>
<dbReference type="Proteomes" id="UP000501868">
    <property type="component" value="Chromosome"/>
</dbReference>
<feature type="coiled-coil region" evidence="1">
    <location>
        <begin position="66"/>
        <end position="93"/>
    </location>
</feature>
<organism evidence="2 3">
    <name type="scientific">Priestia megaterium</name>
    <name type="common">Bacillus megaterium</name>
    <dbReference type="NCBI Taxonomy" id="1404"/>
    <lineage>
        <taxon>Bacteria</taxon>
        <taxon>Bacillati</taxon>
        <taxon>Bacillota</taxon>
        <taxon>Bacilli</taxon>
        <taxon>Bacillales</taxon>
        <taxon>Bacillaceae</taxon>
        <taxon>Priestia</taxon>
    </lineage>
</organism>
<keyword evidence="1" id="KW-0175">Coiled coil</keyword>
<protein>
    <submittedName>
        <fullName evidence="2">Uncharacterized protein</fullName>
    </submittedName>
</protein>
<evidence type="ECO:0000313" key="3">
    <source>
        <dbReference type="Proteomes" id="UP000501868"/>
    </source>
</evidence>
<gene>
    <name evidence="2" type="ORF">HFZ78_27280</name>
</gene>
<evidence type="ECO:0000256" key="1">
    <source>
        <dbReference type="SAM" id="Coils"/>
    </source>
</evidence>
<dbReference type="AlphaFoldDB" id="A0A6H1P8Z7"/>
<name>A0A6H1P8Z7_PRIMG</name>
<reference evidence="2 3" key="1">
    <citation type="submission" date="2020-04" db="EMBL/GenBank/DDBJ databases">
        <title>Genome-Wide Identification of 5-Methylcytosine Sites in Bacterial Genomes By High-Throughput Sequencing of MspJI Restriction Fragments.</title>
        <authorList>
            <person name="Wu V."/>
        </authorList>
    </citation>
    <scope>NUCLEOTIDE SEQUENCE [LARGE SCALE GENOMIC DNA]</scope>
    <source>
        <strain evidence="2 3">S2</strain>
    </source>
</reference>
<reference evidence="2 3" key="2">
    <citation type="submission" date="2020-04" db="EMBL/GenBank/DDBJ databases">
        <authorList>
            <person name="Fomenkov A."/>
            <person name="Anton B.P."/>
            <person name="Roberts R.J."/>
        </authorList>
    </citation>
    <scope>NUCLEOTIDE SEQUENCE [LARGE SCALE GENOMIC DNA]</scope>
    <source>
        <strain evidence="2 3">S2</strain>
    </source>
</reference>
<proteinExistence type="predicted"/>
<dbReference type="EMBL" id="CP051128">
    <property type="protein sequence ID" value="QIZ09945.1"/>
    <property type="molecule type" value="Genomic_DNA"/>
</dbReference>
<evidence type="ECO:0000313" key="2">
    <source>
        <dbReference type="EMBL" id="QIZ09945.1"/>
    </source>
</evidence>